<accession>A0A543KNR9</accession>
<dbReference type="Proteomes" id="UP000315133">
    <property type="component" value="Unassembled WGS sequence"/>
</dbReference>
<organism evidence="2 3">
    <name type="scientific">Ornithinimicrobium humiphilum</name>
    <dbReference type="NCBI Taxonomy" id="125288"/>
    <lineage>
        <taxon>Bacteria</taxon>
        <taxon>Bacillati</taxon>
        <taxon>Actinomycetota</taxon>
        <taxon>Actinomycetes</taxon>
        <taxon>Micrococcales</taxon>
        <taxon>Ornithinimicrobiaceae</taxon>
        <taxon>Ornithinimicrobium</taxon>
    </lineage>
</organism>
<feature type="transmembrane region" description="Helical" evidence="1">
    <location>
        <begin position="43"/>
        <end position="60"/>
    </location>
</feature>
<keyword evidence="3" id="KW-1185">Reference proteome</keyword>
<proteinExistence type="predicted"/>
<evidence type="ECO:0000313" key="3">
    <source>
        <dbReference type="Proteomes" id="UP000315133"/>
    </source>
</evidence>
<name>A0A543KNR9_9MICO</name>
<comment type="caution">
    <text evidence="2">The sequence shown here is derived from an EMBL/GenBank/DDBJ whole genome shotgun (WGS) entry which is preliminary data.</text>
</comment>
<gene>
    <name evidence="2" type="ORF">FB476_1593</name>
</gene>
<evidence type="ECO:0000313" key="2">
    <source>
        <dbReference type="EMBL" id="TQM96703.1"/>
    </source>
</evidence>
<keyword evidence="1" id="KW-0812">Transmembrane</keyword>
<keyword evidence="1" id="KW-1133">Transmembrane helix</keyword>
<protein>
    <submittedName>
        <fullName evidence="2">Uncharacterized protein</fullName>
    </submittedName>
</protein>
<dbReference type="AlphaFoldDB" id="A0A543KNR9"/>
<dbReference type="RefSeq" id="WP_141818285.1">
    <property type="nucleotide sequence ID" value="NZ_BAAAIL010000004.1"/>
</dbReference>
<sequence length="230" mass="24409">MNSDRTPNGLAHALRQVADEIPEPDLASTAWSMGRRARRRRHGGAGVLTILAVVGIWAGLPKEQPAPVPAGEGRVVVTSPVQTPDSTGLPTAPSVSNLLTASCLQYRGWQASATEDTLSVQVGQGRTQPDANAAIRDCADALGITAFDQGWPTFVGTEQQEQASVTIYTVYADVTDCLRENDLPYATAPSQPAFADDLSDGYVDWHPYLSANMSKSLASAMRTCPMPGTP</sequence>
<dbReference type="EMBL" id="VFPU01000001">
    <property type="protein sequence ID" value="TQM96703.1"/>
    <property type="molecule type" value="Genomic_DNA"/>
</dbReference>
<reference evidence="2 3" key="1">
    <citation type="submission" date="2019-06" db="EMBL/GenBank/DDBJ databases">
        <title>Sequencing the genomes of 1000 actinobacteria strains.</title>
        <authorList>
            <person name="Klenk H.-P."/>
        </authorList>
    </citation>
    <scope>NUCLEOTIDE SEQUENCE [LARGE SCALE GENOMIC DNA]</scope>
    <source>
        <strain evidence="2 3">DSM 12362</strain>
    </source>
</reference>
<evidence type="ECO:0000256" key="1">
    <source>
        <dbReference type="SAM" id="Phobius"/>
    </source>
</evidence>
<keyword evidence="1" id="KW-0472">Membrane</keyword>